<proteinExistence type="predicted"/>
<evidence type="ECO:0000256" key="6">
    <source>
        <dbReference type="SAM" id="Phobius"/>
    </source>
</evidence>
<reference evidence="10" key="1">
    <citation type="submission" date="2016-04" db="UniProtKB">
        <authorList>
            <consortium name="WormBaseParasite"/>
        </authorList>
    </citation>
    <scope>IDENTIFICATION</scope>
</reference>
<evidence type="ECO:0000313" key="9">
    <source>
        <dbReference type="Proteomes" id="UP000046393"/>
    </source>
</evidence>
<dbReference type="SMART" id="SM00907">
    <property type="entry name" value="GDNF"/>
    <property type="match status" value="2"/>
</dbReference>
<keyword evidence="5" id="KW-0325">Glycoprotein</keyword>
<evidence type="ECO:0000313" key="10">
    <source>
        <dbReference type="WBParaSite" id="SMUV_0000553101-mRNA-1"/>
    </source>
</evidence>
<dbReference type="PANTHER" id="PTHR16840:SF3">
    <property type="entry name" value="GROWTH ARREST-SPECIFIC PROTEIN 1"/>
    <property type="match status" value="1"/>
</dbReference>
<keyword evidence="4 6" id="KW-0472">Membrane</keyword>
<feature type="domain" description="GDNF/GAS1" evidence="8">
    <location>
        <begin position="105"/>
        <end position="182"/>
    </location>
</feature>
<dbReference type="GO" id="GO:0051726">
    <property type="term" value="P:regulation of cell cycle"/>
    <property type="evidence" value="ECO:0007669"/>
    <property type="project" value="InterPro"/>
</dbReference>
<keyword evidence="9" id="KW-1185">Reference proteome</keyword>
<feature type="domain" description="GDNF/GAS1" evidence="8">
    <location>
        <begin position="28"/>
        <end position="101"/>
    </location>
</feature>
<protein>
    <submittedName>
        <fullName evidence="10">GDNF domain-containing protein</fullName>
    </submittedName>
</protein>
<dbReference type="InterPro" id="IPR016017">
    <property type="entry name" value="GDNF/GAS1"/>
</dbReference>
<dbReference type="InterPro" id="IPR039596">
    <property type="entry name" value="GAS1"/>
</dbReference>
<feature type="chain" id="PRO_5007631556" evidence="7">
    <location>
        <begin position="23"/>
        <end position="240"/>
    </location>
</feature>
<name>A0A158R554_9BILA</name>
<evidence type="ECO:0000256" key="4">
    <source>
        <dbReference type="ARBA" id="ARBA00023136"/>
    </source>
</evidence>
<organism evidence="9 10">
    <name type="scientific">Syphacia muris</name>
    <dbReference type="NCBI Taxonomy" id="451379"/>
    <lineage>
        <taxon>Eukaryota</taxon>
        <taxon>Metazoa</taxon>
        <taxon>Ecdysozoa</taxon>
        <taxon>Nematoda</taxon>
        <taxon>Chromadorea</taxon>
        <taxon>Rhabditida</taxon>
        <taxon>Spirurina</taxon>
        <taxon>Oxyuridomorpha</taxon>
        <taxon>Oxyuroidea</taxon>
        <taxon>Oxyuridae</taxon>
        <taxon>Syphacia</taxon>
    </lineage>
</organism>
<feature type="transmembrane region" description="Helical" evidence="6">
    <location>
        <begin position="221"/>
        <end position="239"/>
    </location>
</feature>
<dbReference type="GO" id="GO:0005886">
    <property type="term" value="C:plasma membrane"/>
    <property type="evidence" value="ECO:0007669"/>
    <property type="project" value="UniProtKB-SubCell"/>
</dbReference>
<feature type="signal peptide" evidence="7">
    <location>
        <begin position="1"/>
        <end position="22"/>
    </location>
</feature>
<accession>A0A158R554</accession>
<keyword evidence="6" id="KW-0812">Transmembrane</keyword>
<evidence type="ECO:0000256" key="2">
    <source>
        <dbReference type="ARBA" id="ARBA00022475"/>
    </source>
</evidence>
<dbReference type="SUPFAM" id="SSF110035">
    <property type="entry name" value="GDNF receptor-like"/>
    <property type="match status" value="1"/>
</dbReference>
<keyword evidence="6" id="KW-1133">Transmembrane helix</keyword>
<comment type="subcellular location">
    <subcellularLocation>
        <location evidence="1">Cell membrane</location>
    </subcellularLocation>
</comment>
<sequence>MSRNCQIQLLLLIGSFIIRTKQELSEECLAANAACEKDVECIYRLAFVQSACTTNRCQPQCRTSVANLYNNRLGRALLRTDLSCLPARHELEICNLMPNKTPLHCNLARLACESDLQCSSKWEVYFSECEAEAVNHDCSERCRRRLQETLSTQQGAVLGNCTCAESEDELCLKLRRSILEPCLTVTQAPKSRVDNSVAESSPSQEEHMDNASKSPCVLPQALPLISLCILLLIGWTFTLY</sequence>
<dbReference type="InterPro" id="IPR037193">
    <property type="entry name" value="GDNF_alpha"/>
</dbReference>
<dbReference type="Pfam" id="PF02351">
    <property type="entry name" value="GDNF"/>
    <property type="match status" value="1"/>
</dbReference>
<keyword evidence="2" id="KW-1003">Cell membrane</keyword>
<evidence type="ECO:0000256" key="5">
    <source>
        <dbReference type="ARBA" id="ARBA00023180"/>
    </source>
</evidence>
<dbReference type="Proteomes" id="UP000046393">
    <property type="component" value="Unplaced"/>
</dbReference>
<dbReference type="WBParaSite" id="SMUV_0000553101-mRNA-1">
    <property type="protein sequence ID" value="SMUV_0000553101-mRNA-1"/>
    <property type="gene ID" value="SMUV_0000553101"/>
</dbReference>
<evidence type="ECO:0000256" key="1">
    <source>
        <dbReference type="ARBA" id="ARBA00004236"/>
    </source>
</evidence>
<evidence type="ECO:0000256" key="7">
    <source>
        <dbReference type="SAM" id="SignalP"/>
    </source>
</evidence>
<dbReference type="PANTHER" id="PTHR16840">
    <property type="entry name" value="GROWTH ARREST-SPECIFIC PROTEIN 1"/>
    <property type="match status" value="1"/>
</dbReference>
<dbReference type="AlphaFoldDB" id="A0A158R554"/>
<evidence type="ECO:0000259" key="8">
    <source>
        <dbReference type="SMART" id="SM00907"/>
    </source>
</evidence>
<keyword evidence="3 7" id="KW-0732">Signal</keyword>
<evidence type="ECO:0000256" key="3">
    <source>
        <dbReference type="ARBA" id="ARBA00022729"/>
    </source>
</evidence>